<accession>A0AAW1P0T8</accession>
<evidence type="ECO:0000259" key="1">
    <source>
        <dbReference type="PROSITE" id="PS51186"/>
    </source>
</evidence>
<dbReference type="SUPFAM" id="SSF55729">
    <property type="entry name" value="Acyl-CoA N-acyltransferases (Nat)"/>
    <property type="match status" value="1"/>
</dbReference>
<dbReference type="EMBL" id="JALJOR010000022">
    <property type="protein sequence ID" value="KAK9803295.1"/>
    <property type="molecule type" value="Genomic_DNA"/>
</dbReference>
<comment type="caution">
    <text evidence="2">The sequence shown here is derived from an EMBL/GenBank/DDBJ whole genome shotgun (WGS) entry which is preliminary data.</text>
</comment>
<gene>
    <name evidence="2" type="ORF">WJX72_009402</name>
</gene>
<evidence type="ECO:0000313" key="3">
    <source>
        <dbReference type="Proteomes" id="UP001489004"/>
    </source>
</evidence>
<name>A0AAW1P0T8_9CHLO</name>
<proteinExistence type="predicted"/>
<sequence>MDESRVQKRLELKEARKAIDRLPHNEWFELAGRPTVFYELVDYGKGDKAEGAKQARADVPYLFKAFETGQAPPPRPGSKNANQPRVATIHEYLDWTVTHDEAVEDDELDFGGFRVVLLFPRFKPGWPPPGTYQEEAERKHTVLGAPRNPLPQLLLGGRPICAATIRLGTGYMEVPFFATMESRRNKGYGRAMLEAIEQIARALNIPRLLLCSTDDPVTKATWKRLGFEFTSEEDMQSFGVDPADLLHMDNTVQMHRDLKPARQWKSVIFRHGDWRQRLYYPADVQLGGKRKAGDSGLLLLANGQSGDTEQPDHRTKSQTNAIIAAADGDPVAAFAPKVV</sequence>
<keyword evidence="3" id="KW-1185">Reference proteome</keyword>
<dbReference type="Gene3D" id="3.40.630.30">
    <property type="match status" value="1"/>
</dbReference>
<dbReference type="InterPro" id="IPR056511">
    <property type="entry name" value="IDM1_C"/>
</dbReference>
<feature type="domain" description="N-acetyltransferase" evidence="1">
    <location>
        <begin position="97"/>
        <end position="259"/>
    </location>
</feature>
<organism evidence="2 3">
    <name type="scientific">[Myrmecia] bisecta</name>
    <dbReference type="NCBI Taxonomy" id="41462"/>
    <lineage>
        <taxon>Eukaryota</taxon>
        <taxon>Viridiplantae</taxon>
        <taxon>Chlorophyta</taxon>
        <taxon>core chlorophytes</taxon>
        <taxon>Trebouxiophyceae</taxon>
        <taxon>Trebouxiales</taxon>
        <taxon>Trebouxiaceae</taxon>
        <taxon>Myrmecia</taxon>
    </lineage>
</organism>
<dbReference type="InterPro" id="IPR016181">
    <property type="entry name" value="Acyl_CoA_acyltransferase"/>
</dbReference>
<dbReference type="Pfam" id="PF23209">
    <property type="entry name" value="IDM1_C"/>
    <property type="match status" value="1"/>
</dbReference>
<dbReference type="Proteomes" id="UP001489004">
    <property type="component" value="Unassembled WGS sequence"/>
</dbReference>
<protein>
    <recommendedName>
        <fullName evidence="1">N-acetyltransferase domain-containing protein</fullName>
    </recommendedName>
</protein>
<reference evidence="2 3" key="1">
    <citation type="journal article" date="2024" name="Nat. Commun.">
        <title>Phylogenomics reveals the evolutionary origins of lichenization in chlorophyte algae.</title>
        <authorList>
            <person name="Puginier C."/>
            <person name="Libourel C."/>
            <person name="Otte J."/>
            <person name="Skaloud P."/>
            <person name="Haon M."/>
            <person name="Grisel S."/>
            <person name="Petersen M."/>
            <person name="Berrin J.G."/>
            <person name="Delaux P.M."/>
            <person name="Dal Grande F."/>
            <person name="Keller J."/>
        </authorList>
    </citation>
    <scope>NUCLEOTIDE SEQUENCE [LARGE SCALE GENOMIC DNA]</scope>
    <source>
        <strain evidence="2 3">SAG 2043</strain>
    </source>
</reference>
<evidence type="ECO:0000313" key="2">
    <source>
        <dbReference type="EMBL" id="KAK9803295.1"/>
    </source>
</evidence>
<dbReference type="CDD" id="cd04301">
    <property type="entry name" value="NAT_SF"/>
    <property type="match status" value="1"/>
</dbReference>
<dbReference type="InterPro" id="IPR000182">
    <property type="entry name" value="GNAT_dom"/>
</dbReference>
<dbReference type="GO" id="GO:0016747">
    <property type="term" value="F:acyltransferase activity, transferring groups other than amino-acyl groups"/>
    <property type="evidence" value="ECO:0007669"/>
    <property type="project" value="InterPro"/>
</dbReference>
<dbReference type="AlphaFoldDB" id="A0AAW1P0T8"/>
<dbReference type="PROSITE" id="PS51186">
    <property type="entry name" value="GNAT"/>
    <property type="match status" value="1"/>
</dbReference>